<evidence type="ECO:0000313" key="1">
    <source>
        <dbReference type="EMBL" id="BBX18477.1"/>
    </source>
</evidence>
<proteinExistence type="predicted"/>
<dbReference type="NCBIfam" id="TIGR00026">
    <property type="entry name" value="hi_GC_TIGR00026"/>
    <property type="match status" value="1"/>
</dbReference>
<dbReference type="Pfam" id="PF04075">
    <property type="entry name" value="F420H2_quin_red"/>
    <property type="match status" value="1"/>
</dbReference>
<reference evidence="1 2" key="1">
    <citation type="journal article" date="2019" name="Emerg. Microbes Infect.">
        <title>Comprehensive subspecies identification of 175 nontuberculous mycobacteria species based on 7547 genomic profiles.</title>
        <authorList>
            <person name="Matsumoto Y."/>
            <person name="Kinjo T."/>
            <person name="Motooka D."/>
            <person name="Nabeya D."/>
            <person name="Jung N."/>
            <person name="Uechi K."/>
            <person name="Horii T."/>
            <person name="Iida T."/>
            <person name="Fujita J."/>
            <person name="Nakamura S."/>
        </authorList>
    </citation>
    <scope>NUCLEOTIDE SEQUENCE [LARGE SCALE GENOMIC DNA]</scope>
    <source>
        <strain evidence="1 2">JCM 6396</strain>
    </source>
</reference>
<organism evidence="1 2">
    <name type="scientific">Mycolicibacterium duvalii</name>
    <dbReference type="NCBI Taxonomy" id="39688"/>
    <lineage>
        <taxon>Bacteria</taxon>
        <taxon>Bacillati</taxon>
        <taxon>Actinomycetota</taxon>
        <taxon>Actinomycetes</taxon>
        <taxon>Mycobacteriales</taxon>
        <taxon>Mycobacteriaceae</taxon>
        <taxon>Mycolicibacterium</taxon>
    </lineage>
</organism>
<dbReference type="KEGG" id="mdu:MDUV_33370"/>
<dbReference type="RefSeq" id="WP_163722225.1">
    <property type="nucleotide sequence ID" value="NZ_AP022563.1"/>
</dbReference>
<keyword evidence="2" id="KW-1185">Reference proteome</keyword>
<dbReference type="AlphaFoldDB" id="A0A7I7K339"/>
<sequence length="142" mass="15684">MPTLPTRSARNVVRTFNKHVLNPVMLLLAGRRHWYATAIRHTGRTTGTVRTTPVVAERVPDGFLTPLPYGTDVDWLRNVVASGEATITVGGRSFDVVNPQIIGADVAAEQLTPRRRRAFARFGVEHFVKFSLATDSEAHHGN</sequence>
<dbReference type="EMBL" id="AP022563">
    <property type="protein sequence ID" value="BBX18477.1"/>
    <property type="molecule type" value="Genomic_DNA"/>
</dbReference>
<dbReference type="Gene3D" id="2.30.110.10">
    <property type="entry name" value="Electron Transport, Fmn-binding Protein, Chain A"/>
    <property type="match status" value="1"/>
</dbReference>
<evidence type="ECO:0000313" key="2">
    <source>
        <dbReference type="Proteomes" id="UP000467006"/>
    </source>
</evidence>
<dbReference type="InterPro" id="IPR004378">
    <property type="entry name" value="F420H2_quin_Rdtase"/>
</dbReference>
<dbReference type="GO" id="GO:0016491">
    <property type="term" value="F:oxidoreductase activity"/>
    <property type="evidence" value="ECO:0007669"/>
    <property type="project" value="InterPro"/>
</dbReference>
<accession>A0A7I7K339</accession>
<gene>
    <name evidence="1" type="ORF">MDUV_33370</name>
</gene>
<protein>
    <submittedName>
        <fullName evidence="1">Peptidase</fullName>
    </submittedName>
</protein>
<dbReference type="InterPro" id="IPR012349">
    <property type="entry name" value="Split_barrel_FMN-bd"/>
</dbReference>
<name>A0A7I7K339_9MYCO</name>
<dbReference type="Proteomes" id="UP000467006">
    <property type="component" value="Chromosome"/>
</dbReference>